<name>A0L6A2_MAGMM</name>
<dbReference type="Pfam" id="PF01370">
    <property type="entry name" value="Epimerase"/>
    <property type="match status" value="1"/>
</dbReference>
<proteinExistence type="predicted"/>
<dbReference type="EMBL" id="CP000471">
    <property type="protein sequence ID" value="ABK43495.1"/>
    <property type="molecule type" value="Genomic_DNA"/>
</dbReference>
<sequence length="294" mass="32597">MILITGATGFVGQALIQQLVSEGHKIRALARHIPARHAPEGVQYVAGDIQIPSSLQTAMEGVTCVIHLVGILAEQRHRSFEEIHHQGTLNVLQAAKQAGVKRFLHMSSLGTRANAVARYHQSKWQAECAVRESGLDYTIFRPSVIFGPGDNFVNQFARMIRFSPMVPILGDGQNRMQPIAVGDVARCFAIALTDRQTLGQTYELGGPQQLTFQEIMENILDALHKKRFKLRLPFALLKLEGKIFEVLLSNPPLTYDQMLMAQEHNVCAAGTSLPTPFTFTPLAFAEGIRRYLTP</sequence>
<dbReference type="Proteomes" id="UP000002586">
    <property type="component" value="Chromosome"/>
</dbReference>
<keyword evidence="3" id="KW-1185">Reference proteome</keyword>
<dbReference type="STRING" id="156889.Mmc1_0977"/>
<accession>A0L6A2</accession>
<organism evidence="2 3">
    <name type="scientific">Magnetococcus marinus (strain ATCC BAA-1437 / JCM 17883 / MC-1)</name>
    <dbReference type="NCBI Taxonomy" id="156889"/>
    <lineage>
        <taxon>Bacteria</taxon>
        <taxon>Pseudomonadati</taxon>
        <taxon>Pseudomonadota</taxon>
        <taxon>Magnetococcia</taxon>
        <taxon>Magnetococcales</taxon>
        <taxon>Magnetococcaceae</taxon>
        <taxon>Magnetococcus</taxon>
    </lineage>
</organism>
<protein>
    <submittedName>
        <fullName evidence="2">NAD-dependent epimerase/dehydratase</fullName>
    </submittedName>
</protein>
<gene>
    <name evidence="2" type="ordered locus">Mmc1_0977</name>
</gene>
<dbReference type="InterPro" id="IPR051207">
    <property type="entry name" value="ComplexI_NDUFA9_subunit"/>
</dbReference>
<dbReference type="FunFam" id="3.40.50.720:FF:000702">
    <property type="entry name" value="NADH dehydrogenase (Ubiquinone)"/>
    <property type="match status" value="1"/>
</dbReference>
<dbReference type="eggNOG" id="COG0702">
    <property type="taxonomic scope" value="Bacteria"/>
</dbReference>
<feature type="domain" description="NAD-dependent epimerase/dehydratase" evidence="1">
    <location>
        <begin position="2"/>
        <end position="205"/>
    </location>
</feature>
<dbReference type="Gene3D" id="3.40.50.720">
    <property type="entry name" value="NAD(P)-binding Rossmann-like Domain"/>
    <property type="match status" value="1"/>
</dbReference>
<dbReference type="SUPFAM" id="SSF51735">
    <property type="entry name" value="NAD(P)-binding Rossmann-fold domains"/>
    <property type="match status" value="1"/>
</dbReference>
<dbReference type="GO" id="GO:0044877">
    <property type="term" value="F:protein-containing complex binding"/>
    <property type="evidence" value="ECO:0007669"/>
    <property type="project" value="TreeGrafter"/>
</dbReference>
<dbReference type="OrthoDB" id="9776313at2"/>
<dbReference type="RefSeq" id="WP_011712652.1">
    <property type="nucleotide sequence ID" value="NC_008576.1"/>
</dbReference>
<dbReference type="InterPro" id="IPR036291">
    <property type="entry name" value="NAD(P)-bd_dom_sf"/>
</dbReference>
<reference evidence="3" key="1">
    <citation type="journal article" date="2009" name="Appl. Environ. Microbiol.">
        <title>Complete genome sequence of the chemolithoautotrophic marine magnetotactic coccus strain MC-1.</title>
        <authorList>
            <person name="Schubbe S."/>
            <person name="Williams T.J."/>
            <person name="Xie G."/>
            <person name="Kiss H.E."/>
            <person name="Brettin T.S."/>
            <person name="Martinez D."/>
            <person name="Ross C.A."/>
            <person name="Schuler D."/>
            <person name="Cox B.L."/>
            <person name="Nealson K.H."/>
            <person name="Bazylinski D.A."/>
        </authorList>
    </citation>
    <scope>NUCLEOTIDE SEQUENCE [LARGE SCALE GENOMIC DNA]</scope>
    <source>
        <strain evidence="3">ATCC BAA-1437 / JCM 17883 / MC-1</strain>
    </source>
</reference>
<dbReference type="InterPro" id="IPR001509">
    <property type="entry name" value="Epimerase_deHydtase"/>
</dbReference>
<dbReference type="PANTHER" id="PTHR12126">
    <property type="entry name" value="NADH-UBIQUINONE OXIDOREDUCTASE 39 KDA SUBUNIT-RELATED"/>
    <property type="match status" value="1"/>
</dbReference>
<dbReference type="KEGG" id="mgm:Mmc1_0977"/>
<evidence type="ECO:0000313" key="3">
    <source>
        <dbReference type="Proteomes" id="UP000002586"/>
    </source>
</evidence>
<reference evidence="2 3" key="2">
    <citation type="journal article" date="2012" name="Int. J. Syst. Evol. Microbiol.">
        <title>Magnetococcus marinus gen. nov., sp. nov., a marine, magnetotactic bacterium that represents a novel lineage (Magnetococcaceae fam. nov.; Magnetococcales ord. nov.) at the base of the Alphaproteobacteria.</title>
        <authorList>
            <person name="Bazylinski D.A."/>
            <person name="Williams T.J."/>
            <person name="Lefevre C.T."/>
            <person name="Berg R.J."/>
            <person name="Zhang C.L."/>
            <person name="Bowser S.S."/>
            <person name="Dean A.J."/>
            <person name="Beveridge T.J."/>
        </authorList>
    </citation>
    <scope>NUCLEOTIDE SEQUENCE [LARGE SCALE GENOMIC DNA]</scope>
    <source>
        <strain evidence="3">ATCC BAA-1437 / JCM 17883 / MC-1</strain>
    </source>
</reference>
<dbReference type="PANTHER" id="PTHR12126:SF11">
    <property type="entry name" value="NADH DEHYDROGENASE [UBIQUINONE] 1 ALPHA SUBCOMPLEX SUBUNIT 9, MITOCHONDRIAL"/>
    <property type="match status" value="1"/>
</dbReference>
<evidence type="ECO:0000313" key="2">
    <source>
        <dbReference type="EMBL" id="ABK43495.1"/>
    </source>
</evidence>
<dbReference type="AlphaFoldDB" id="A0L6A2"/>
<evidence type="ECO:0000259" key="1">
    <source>
        <dbReference type="Pfam" id="PF01370"/>
    </source>
</evidence>
<dbReference type="HOGENOM" id="CLU_007383_6_5_5"/>
<dbReference type="CDD" id="cd05271">
    <property type="entry name" value="NDUFA9_like_SDR_a"/>
    <property type="match status" value="1"/>
</dbReference>